<dbReference type="Pfam" id="PF06827">
    <property type="entry name" value="zf-FPG_IleRS"/>
    <property type="match status" value="1"/>
</dbReference>
<keyword evidence="12 15" id="KW-0511">Multifunctional enzyme</keyword>
<dbReference type="SMART" id="SM00898">
    <property type="entry name" value="Fapy_DNA_glyco"/>
    <property type="match status" value="1"/>
</dbReference>
<dbReference type="InterPro" id="IPR000214">
    <property type="entry name" value="Znf_DNA_glyclase/AP_lyase"/>
</dbReference>
<accession>A0A1H8SUJ3</accession>
<feature type="binding site" evidence="15">
    <location>
        <position position="93"/>
    </location>
    <ligand>
        <name>DNA</name>
        <dbReference type="ChEBI" id="CHEBI:16991"/>
    </ligand>
</feature>
<dbReference type="OrthoDB" id="9800855at2"/>
<dbReference type="Pfam" id="PF06831">
    <property type="entry name" value="H2TH"/>
    <property type="match status" value="1"/>
</dbReference>
<gene>
    <name evidence="15" type="primary">mutM</name>
    <name evidence="15" type="synonym">fpg</name>
    <name evidence="18" type="ORF">SAMN04488134_113116</name>
</gene>
<keyword evidence="7 15" id="KW-0378">Hydrolase</keyword>
<evidence type="ECO:0000256" key="3">
    <source>
        <dbReference type="ARBA" id="ARBA00011245"/>
    </source>
</evidence>
<dbReference type="PANTHER" id="PTHR22993">
    <property type="entry name" value="FORMAMIDOPYRIMIDINE-DNA GLYCOSYLASE"/>
    <property type="match status" value="1"/>
</dbReference>
<keyword evidence="11 15" id="KW-0456">Lyase</keyword>
<dbReference type="HAMAP" id="MF_00103">
    <property type="entry name" value="Fapy_DNA_glycosyl"/>
    <property type="match status" value="1"/>
</dbReference>
<dbReference type="EC" id="3.2.2.23" evidence="15"/>
<comment type="catalytic activity">
    <reaction evidence="1 15">
        <text>Hydrolysis of DNA containing ring-opened 7-methylguanine residues, releasing 2,6-diamino-4-hydroxy-5-(N-methyl)formamidopyrimidine.</text>
        <dbReference type="EC" id="3.2.2.23"/>
    </reaction>
</comment>
<keyword evidence="8 15" id="KW-0862">Zinc</keyword>
<sequence>MPELPEVETVRQTLRQLVLNETIATIDIHWPKIIKQPDDAKKFQALLTNETILEIDRKGKFLIFELDHYSLVSHLRMEGKYAVHPSEEEADKHTHILFHFNSGKSLHYHDVRKFGTMHVFKKGDERVNRPLNQLGPDPFEHHYNLENLAPKITRSQRVIKNILLDQAVIAGLGNIYVDEALFRAQIHPLRTGASLTRTEIATILQEAKATITEAVKQGGTTIRSYLNSQGQMGMFQQQLYAYGQTGKPCMRCGNQIEKIRVANRGTHLCPSCQQTS</sequence>
<dbReference type="PROSITE" id="PS01242">
    <property type="entry name" value="ZF_FPG_1"/>
    <property type="match status" value="1"/>
</dbReference>
<evidence type="ECO:0000256" key="6">
    <source>
        <dbReference type="ARBA" id="ARBA00022771"/>
    </source>
</evidence>
<comment type="function">
    <text evidence="15">Involved in base excision repair of DNA damaged by oxidation or by mutagenic agents. Acts as DNA glycosylase that recognizes and removes damaged bases. Has a preference for oxidized purines, such as 7,8-dihydro-8-oxoguanine (8-oxoG). Has AP (apurinic/apyrimidinic) lyase activity and introduces nicks in the DNA strand. Cleaves the DNA backbone by beta-delta elimination to generate a single-strand break at the site of the removed base with both 3'- and 5'-phosphates.</text>
</comment>
<evidence type="ECO:0000259" key="17">
    <source>
        <dbReference type="PROSITE" id="PS51068"/>
    </source>
</evidence>
<comment type="cofactor">
    <cofactor evidence="15">
        <name>Zn(2+)</name>
        <dbReference type="ChEBI" id="CHEBI:29105"/>
    </cofactor>
    <text evidence="15">Binds 1 zinc ion per subunit.</text>
</comment>
<dbReference type="RefSeq" id="WP_091499940.1">
    <property type="nucleotide sequence ID" value="NZ_FODJ01000013.1"/>
</dbReference>
<dbReference type="GO" id="GO:0003684">
    <property type="term" value="F:damaged DNA binding"/>
    <property type="evidence" value="ECO:0007669"/>
    <property type="project" value="InterPro"/>
</dbReference>
<feature type="active site" description="Proton donor; for beta-elimination activity" evidence="15">
    <location>
        <position position="60"/>
    </location>
</feature>
<dbReference type="EC" id="4.2.99.18" evidence="15"/>
<feature type="domain" description="Formamidopyrimidine-DNA glycosylase catalytic" evidence="17">
    <location>
        <begin position="2"/>
        <end position="115"/>
    </location>
</feature>
<dbReference type="Gene3D" id="3.20.190.10">
    <property type="entry name" value="MutM-like, N-terminal"/>
    <property type="match status" value="1"/>
</dbReference>
<organism evidence="18 19">
    <name type="scientific">Amphibacillus marinus</name>
    <dbReference type="NCBI Taxonomy" id="872970"/>
    <lineage>
        <taxon>Bacteria</taxon>
        <taxon>Bacillati</taxon>
        <taxon>Bacillota</taxon>
        <taxon>Bacilli</taxon>
        <taxon>Bacillales</taxon>
        <taxon>Bacillaceae</taxon>
        <taxon>Amphibacillus</taxon>
    </lineage>
</organism>
<dbReference type="InterPro" id="IPR020629">
    <property type="entry name" value="FPG_Glyclase"/>
</dbReference>
<dbReference type="SUPFAM" id="SSF57716">
    <property type="entry name" value="Glucocorticoid receptor-like (DNA-binding domain)"/>
    <property type="match status" value="1"/>
</dbReference>
<comment type="catalytic activity">
    <reaction evidence="14 15">
        <text>2'-deoxyribonucleotide-(2'-deoxyribose 5'-phosphate)-2'-deoxyribonucleotide-DNA = a 3'-end 2'-deoxyribonucleotide-(2,3-dehydro-2,3-deoxyribose 5'-phosphate)-DNA + a 5'-end 5'-phospho-2'-deoxyribonucleoside-DNA + H(+)</text>
        <dbReference type="Rhea" id="RHEA:66592"/>
        <dbReference type="Rhea" id="RHEA-COMP:13180"/>
        <dbReference type="Rhea" id="RHEA-COMP:16897"/>
        <dbReference type="Rhea" id="RHEA-COMP:17067"/>
        <dbReference type="ChEBI" id="CHEBI:15378"/>
        <dbReference type="ChEBI" id="CHEBI:136412"/>
        <dbReference type="ChEBI" id="CHEBI:157695"/>
        <dbReference type="ChEBI" id="CHEBI:167181"/>
        <dbReference type="EC" id="4.2.99.18"/>
    </reaction>
</comment>
<dbReference type="Pfam" id="PF01149">
    <property type="entry name" value="Fapy_DNA_glyco"/>
    <property type="match status" value="1"/>
</dbReference>
<evidence type="ECO:0000256" key="2">
    <source>
        <dbReference type="ARBA" id="ARBA00009409"/>
    </source>
</evidence>
<keyword evidence="9 15" id="KW-0238">DNA-binding</keyword>
<dbReference type="InterPro" id="IPR010979">
    <property type="entry name" value="Ribosomal_uS13-like_H2TH"/>
</dbReference>
<dbReference type="InterPro" id="IPR012319">
    <property type="entry name" value="FPG_cat"/>
</dbReference>
<dbReference type="PROSITE" id="PS51066">
    <property type="entry name" value="ZF_FPG_2"/>
    <property type="match status" value="1"/>
</dbReference>
<evidence type="ECO:0000256" key="13">
    <source>
        <dbReference type="ARBA" id="ARBA00023295"/>
    </source>
</evidence>
<keyword evidence="4 15" id="KW-0479">Metal-binding</keyword>
<evidence type="ECO:0000256" key="11">
    <source>
        <dbReference type="ARBA" id="ARBA00023239"/>
    </source>
</evidence>
<dbReference type="AlphaFoldDB" id="A0A1H8SUJ3"/>
<evidence type="ECO:0000256" key="10">
    <source>
        <dbReference type="ARBA" id="ARBA00023204"/>
    </source>
</evidence>
<comment type="caution">
    <text evidence="15">Lacks conserved residue(s) required for the propagation of feature annotation.</text>
</comment>
<dbReference type="GO" id="GO:0006284">
    <property type="term" value="P:base-excision repair"/>
    <property type="evidence" value="ECO:0007669"/>
    <property type="project" value="InterPro"/>
</dbReference>
<dbReference type="Gene3D" id="1.10.8.50">
    <property type="match status" value="1"/>
</dbReference>
<dbReference type="GO" id="GO:0140078">
    <property type="term" value="F:class I DNA-(apurinic or apyrimidinic site) endonuclease activity"/>
    <property type="evidence" value="ECO:0007669"/>
    <property type="project" value="UniProtKB-EC"/>
</dbReference>
<feature type="active site" description="Schiff-base intermediate with DNA" evidence="15">
    <location>
        <position position="2"/>
    </location>
</feature>
<evidence type="ECO:0000256" key="15">
    <source>
        <dbReference type="HAMAP-Rule" id="MF_00103"/>
    </source>
</evidence>
<reference evidence="18 19" key="1">
    <citation type="submission" date="2016-10" db="EMBL/GenBank/DDBJ databases">
        <authorList>
            <person name="de Groot N.N."/>
        </authorList>
    </citation>
    <scope>NUCLEOTIDE SEQUENCE [LARGE SCALE GENOMIC DNA]</scope>
    <source>
        <strain evidence="18 19">CGMCC 1.10434</strain>
    </source>
</reference>
<feature type="active site" description="Proton donor" evidence="15">
    <location>
        <position position="3"/>
    </location>
</feature>
<dbReference type="InterPro" id="IPR035937">
    <property type="entry name" value="FPG_N"/>
</dbReference>
<dbReference type="GO" id="GO:0008270">
    <property type="term" value="F:zinc ion binding"/>
    <property type="evidence" value="ECO:0007669"/>
    <property type="project" value="UniProtKB-UniRule"/>
</dbReference>
<dbReference type="PANTHER" id="PTHR22993:SF9">
    <property type="entry name" value="FORMAMIDOPYRIMIDINE-DNA GLYCOSYLASE"/>
    <property type="match status" value="1"/>
</dbReference>
<dbReference type="SUPFAM" id="SSF81624">
    <property type="entry name" value="N-terminal domain of MutM-like DNA repair proteins"/>
    <property type="match status" value="1"/>
</dbReference>
<feature type="domain" description="FPG-type" evidence="16">
    <location>
        <begin position="240"/>
        <end position="274"/>
    </location>
</feature>
<evidence type="ECO:0000256" key="14">
    <source>
        <dbReference type="ARBA" id="ARBA00044632"/>
    </source>
</evidence>
<dbReference type="InterPro" id="IPR015887">
    <property type="entry name" value="DNA_glyclase_Znf_dom_DNA_BS"/>
</dbReference>
<dbReference type="Proteomes" id="UP000199300">
    <property type="component" value="Unassembled WGS sequence"/>
</dbReference>
<dbReference type="CDD" id="cd08966">
    <property type="entry name" value="EcFpg-like_N"/>
    <property type="match status" value="1"/>
</dbReference>
<evidence type="ECO:0000313" key="18">
    <source>
        <dbReference type="EMBL" id="SEO82341.1"/>
    </source>
</evidence>
<evidence type="ECO:0000313" key="19">
    <source>
        <dbReference type="Proteomes" id="UP000199300"/>
    </source>
</evidence>
<keyword evidence="13 15" id="KW-0326">Glycosidase</keyword>
<protein>
    <recommendedName>
        <fullName evidence="15">Formamidopyrimidine-DNA glycosylase</fullName>
        <shortName evidence="15">Fapy-DNA glycosylase</shortName>
        <ecNumber evidence="15">3.2.2.23</ecNumber>
    </recommendedName>
    <alternativeName>
        <fullName evidence="15">DNA-(apurinic or apyrimidinic site) lyase MutM</fullName>
        <shortName evidence="15">AP lyase MutM</shortName>
        <ecNumber evidence="15">4.2.99.18</ecNumber>
    </alternativeName>
</protein>
<dbReference type="EMBL" id="FODJ01000013">
    <property type="protein sequence ID" value="SEO82341.1"/>
    <property type="molecule type" value="Genomic_DNA"/>
</dbReference>
<keyword evidence="10 15" id="KW-0234">DNA repair</keyword>
<dbReference type="NCBIfam" id="TIGR00577">
    <property type="entry name" value="fpg"/>
    <property type="match status" value="1"/>
</dbReference>
<feature type="binding site" evidence="15">
    <location>
        <position position="112"/>
    </location>
    <ligand>
        <name>DNA</name>
        <dbReference type="ChEBI" id="CHEBI:16991"/>
    </ligand>
</feature>
<evidence type="ECO:0000256" key="7">
    <source>
        <dbReference type="ARBA" id="ARBA00022801"/>
    </source>
</evidence>
<dbReference type="NCBIfam" id="NF002211">
    <property type="entry name" value="PRK01103.1"/>
    <property type="match status" value="1"/>
</dbReference>
<evidence type="ECO:0000256" key="12">
    <source>
        <dbReference type="ARBA" id="ARBA00023268"/>
    </source>
</evidence>
<evidence type="ECO:0000256" key="8">
    <source>
        <dbReference type="ARBA" id="ARBA00022833"/>
    </source>
</evidence>
<evidence type="ECO:0000256" key="1">
    <source>
        <dbReference type="ARBA" id="ARBA00001668"/>
    </source>
</evidence>
<keyword evidence="5 15" id="KW-0227">DNA damage</keyword>
<evidence type="ECO:0000256" key="9">
    <source>
        <dbReference type="ARBA" id="ARBA00023125"/>
    </source>
</evidence>
<dbReference type="GO" id="GO:0034039">
    <property type="term" value="F:8-oxo-7,8-dihydroguanine DNA N-glycosylase activity"/>
    <property type="evidence" value="ECO:0007669"/>
    <property type="project" value="TreeGrafter"/>
</dbReference>
<dbReference type="InterPro" id="IPR010663">
    <property type="entry name" value="Znf_FPG/IleRS"/>
</dbReference>
<name>A0A1H8SUJ3_9BACI</name>
<comment type="subunit">
    <text evidence="3 15">Monomer.</text>
</comment>
<keyword evidence="6 15" id="KW-0863">Zinc-finger</keyword>
<proteinExistence type="inferred from homology"/>
<dbReference type="PROSITE" id="PS51068">
    <property type="entry name" value="FPG_CAT"/>
    <property type="match status" value="1"/>
</dbReference>
<dbReference type="GO" id="GO:0003690">
    <property type="term" value="F:double-stranded DNA binding"/>
    <property type="evidence" value="ECO:0007669"/>
    <property type="project" value="UniProtKB-ARBA"/>
</dbReference>
<dbReference type="SMART" id="SM01232">
    <property type="entry name" value="H2TH"/>
    <property type="match status" value="1"/>
</dbReference>
<evidence type="ECO:0000256" key="5">
    <source>
        <dbReference type="ARBA" id="ARBA00022763"/>
    </source>
</evidence>
<evidence type="ECO:0000256" key="4">
    <source>
        <dbReference type="ARBA" id="ARBA00022723"/>
    </source>
</evidence>
<evidence type="ECO:0000259" key="16">
    <source>
        <dbReference type="PROSITE" id="PS51066"/>
    </source>
</evidence>
<dbReference type="InterPro" id="IPR015886">
    <property type="entry name" value="H2TH_FPG"/>
</dbReference>
<keyword evidence="19" id="KW-1185">Reference proteome</keyword>
<dbReference type="FunFam" id="3.20.190.10:FF:000001">
    <property type="entry name" value="Formamidopyrimidine-DNA glycosylase"/>
    <property type="match status" value="1"/>
</dbReference>
<feature type="active site" description="Proton donor; for delta-elimination activity" evidence="15">
    <location>
        <position position="264"/>
    </location>
</feature>
<comment type="similarity">
    <text evidence="2 15">Belongs to the FPG family.</text>
</comment>
<dbReference type="SUPFAM" id="SSF46946">
    <property type="entry name" value="S13-like H2TH domain"/>
    <property type="match status" value="1"/>
</dbReference>
<dbReference type="STRING" id="872970.SAMN04488134_113116"/>
<dbReference type="FunFam" id="1.10.8.50:FF:000003">
    <property type="entry name" value="Formamidopyrimidine-DNA glycosylase"/>
    <property type="match status" value="1"/>
</dbReference>